<dbReference type="Gene3D" id="2.60.120.10">
    <property type="entry name" value="Jelly Rolls"/>
    <property type="match status" value="1"/>
</dbReference>
<sequence length="191" mass="22663">MYSLLYKNTTQHIQLSEEEFMQFSFFFQLKDFKKGSCLLREGNYCDFEGFVVKGCFKVYFSNMDGSEQILYFAIESWWITDLDSLINNVPSILNIEALEDSEVLMIKKKDKNHLYQTMPKVEKLFRIMNQQSSIALQRRILSLMNKSAIERYQEFLTKYPTLGQRLTQQQIASYLGISHEFLSKIRRKILK</sequence>
<protein>
    <recommendedName>
        <fullName evidence="1">Cyclic nucleotide-binding domain-containing protein</fullName>
    </recommendedName>
</protein>
<dbReference type="InterPro" id="IPR018490">
    <property type="entry name" value="cNMP-bd_dom_sf"/>
</dbReference>
<evidence type="ECO:0000313" key="2">
    <source>
        <dbReference type="EMBL" id="AQX02217.1"/>
    </source>
</evidence>
<dbReference type="Proteomes" id="UP000190848">
    <property type="component" value="Chromosome"/>
</dbReference>
<gene>
    <name evidence="2" type="ORF">BBD32_12460</name>
</gene>
<proteinExistence type="predicted"/>
<name>A0AAU8UXS3_9FLAO</name>
<dbReference type="SUPFAM" id="SSF51206">
    <property type="entry name" value="cAMP-binding domain-like"/>
    <property type="match status" value="1"/>
</dbReference>
<dbReference type="InterPro" id="IPR014710">
    <property type="entry name" value="RmlC-like_jellyroll"/>
</dbReference>
<evidence type="ECO:0000313" key="3">
    <source>
        <dbReference type="Proteomes" id="UP000190848"/>
    </source>
</evidence>
<dbReference type="EMBL" id="CP016374">
    <property type="protein sequence ID" value="AQX02217.1"/>
    <property type="molecule type" value="Genomic_DNA"/>
</dbReference>
<dbReference type="AlphaFoldDB" id="A0AAU8UXS3"/>
<dbReference type="Pfam" id="PF00027">
    <property type="entry name" value="cNMP_binding"/>
    <property type="match status" value="1"/>
</dbReference>
<evidence type="ECO:0000259" key="1">
    <source>
        <dbReference type="Pfam" id="PF00027"/>
    </source>
</evidence>
<accession>A0AAU8UXS3</accession>
<dbReference type="CDD" id="cd00038">
    <property type="entry name" value="CAP_ED"/>
    <property type="match status" value="1"/>
</dbReference>
<feature type="domain" description="Cyclic nucleotide-binding" evidence="1">
    <location>
        <begin position="30"/>
        <end position="116"/>
    </location>
</feature>
<dbReference type="InterPro" id="IPR000595">
    <property type="entry name" value="cNMP-bd_dom"/>
</dbReference>
<organism evidence="2 3">
    <name type="scientific">Elizabethkingia anophelis</name>
    <dbReference type="NCBI Taxonomy" id="1117645"/>
    <lineage>
        <taxon>Bacteria</taxon>
        <taxon>Pseudomonadati</taxon>
        <taxon>Bacteroidota</taxon>
        <taxon>Flavobacteriia</taxon>
        <taxon>Flavobacteriales</taxon>
        <taxon>Weeksellaceae</taxon>
        <taxon>Elizabethkingia</taxon>
    </lineage>
</organism>
<reference evidence="2 3" key="1">
    <citation type="submission" date="2016-07" db="EMBL/GenBank/DDBJ databases">
        <title>Revisiting the taxonomy of the Elizabethkingia Genus using Whole-Genome Sequencing, Optical Mapping, and MALDI-TOF, along with proposal of three novel Elizabethkingia species: Elizabethkingia bruuniana sp. nov., Elizabethkingia ursingii sp. nov., and Elizabethkingia occulta sp. nov.</title>
        <authorList>
            <person name="Nicholson A.C."/>
        </authorList>
    </citation>
    <scope>NUCLEOTIDE SEQUENCE [LARGE SCALE GENOMIC DNA]</scope>
    <source>
        <strain evidence="2 3">F3201</strain>
    </source>
</reference>